<dbReference type="RefSeq" id="WP_109343798.1">
    <property type="nucleotide sequence ID" value="NZ_JBHRVO010000003.1"/>
</dbReference>
<evidence type="ECO:0008006" key="5">
    <source>
        <dbReference type="Google" id="ProtNLM"/>
    </source>
</evidence>
<organism evidence="3 4">
    <name type="scientific">Massilia oculi</name>
    <dbReference type="NCBI Taxonomy" id="945844"/>
    <lineage>
        <taxon>Bacteria</taxon>
        <taxon>Pseudomonadati</taxon>
        <taxon>Pseudomonadota</taxon>
        <taxon>Betaproteobacteria</taxon>
        <taxon>Burkholderiales</taxon>
        <taxon>Oxalobacteraceae</taxon>
        <taxon>Telluria group</taxon>
        <taxon>Massilia</taxon>
    </lineage>
</organism>
<accession>A0A2S2DDH1</accession>
<evidence type="ECO:0000256" key="2">
    <source>
        <dbReference type="SAM" id="MobiDB-lite"/>
    </source>
</evidence>
<dbReference type="OrthoDB" id="5464900at2"/>
<reference evidence="3 4" key="1">
    <citation type="submission" date="2018-05" db="EMBL/GenBank/DDBJ databases">
        <title>Complete genome sequence of Massilia oculi sp. nov. CCUG 43427T (=DSM 26321T), the type strain of M. oculi, and comparison with genome sequences of other Massilia strains.</title>
        <authorList>
            <person name="Zhu B."/>
        </authorList>
    </citation>
    <scope>NUCLEOTIDE SEQUENCE [LARGE SCALE GENOMIC DNA]</scope>
    <source>
        <strain evidence="3 4">CCUG 43427</strain>
    </source>
</reference>
<keyword evidence="4" id="KW-1185">Reference proteome</keyword>
<dbReference type="AlphaFoldDB" id="A0A2S2DDH1"/>
<dbReference type="InterPro" id="IPR056909">
    <property type="entry name" value="SU10_portal"/>
</dbReference>
<dbReference type="EMBL" id="CP029343">
    <property type="protein sequence ID" value="AWL03395.1"/>
    <property type="molecule type" value="Genomic_DNA"/>
</dbReference>
<sequence>MTDDQLRALTDAEMQDASAESGYGGLLAAARAKAEYYFQGLPKGDLAPPEVEGRSSVVDTTVANTILGMHGPLMKIFCGTDNVVEFTETQPDDEKKAKQATEYLNYLLRKKNPGYMIIYTWIMDALKSKVGFIKVWWDDAPVETTEEYRGQTDVQLAILLDDEEIEVTGQRAYEDEAAAKQKASALEQAGQQLQQMAAQVQQQSAQNPQAAQQGMQQLQQAQQQFAAMQQQPVPMLYDITVKRTREGGRLCIENIPPDEMFVSRSCKDIDDNTFKGHRVRRTVAYLKERGYDTEGMSFDDPAETPEARERDLLGLQSQLIAPAESEDKDSRLVWLEECYVYADLDGDGAALFKVMRAGGKILDREKVDANPFVDLASIPLPHQFFGWSMADLAMPHQKIKTSLKRSVLDNLYLQVNGRYWAVPEQVNIDDLLNSRPGGVVRVKNPQGVGRLDQGVGDIASAMGMMEAAERDAEEATGYTRQSQGGGMQVAQTATQSNIVTNRADERLELVARTMAETGFARLFKKMLRLVSQYQNKAEQVKLSGGWADVDPREWTNQFDMSPGVGLGTGNKDQLVQHLMALKQSQVTALQIGYATPANLFAADKKLTEALGFRDADRFFTDPAQMPQKEPQQDPAVVKAQLDAQARKEQLEFEREKAQMLAQIERETAERKAQAQKEVDLNRQQLEAQQQEQRIFLEAEQTERDAQRRHAEQMDRIALEREKLALRRHEIDAGLDAKIVAAQISARAQSESLAAAETQSNEDMAANGNA</sequence>
<dbReference type="Pfam" id="PF23899">
    <property type="entry name" value="SU10_portal"/>
    <property type="match status" value="1"/>
</dbReference>
<evidence type="ECO:0000256" key="1">
    <source>
        <dbReference type="SAM" id="Coils"/>
    </source>
</evidence>
<feature type="coiled-coil region" evidence="1">
    <location>
        <begin position="638"/>
        <end position="693"/>
    </location>
</feature>
<proteinExistence type="predicted"/>
<dbReference type="KEGG" id="mtim:DIR46_02295"/>
<evidence type="ECO:0000313" key="3">
    <source>
        <dbReference type="EMBL" id="AWL03395.1"/>
    </source>
</evidence>
<keyword evidence="1" id="KW-0175">Coiled coil</keyword>
<evidence type="ECO:0000313" key="4">
    <source>
        <dbReference type="Proteomes" id="UP000245820"/>
    </source>
</evidence>
<protein>
    <recommendedName>
        <fullName evidence="5">Portal protein</fullName>
    </recommendedName>
</protein>
<gene>
    <name evidence="3" type="ORF">DIR46_02295</name>
</gene>
<feature type="coiled-coil region" evidence="1">
    <location>
        <begin position="183"/>
        <end position="231"/>
    </location>
</feature>
<dbReference type="Proteomes" id="UP000245820">
    <property type="component" value="Chromosome"/>
</dbReference>
<feature type="region of interest" description="Disordered" evidence="2">
    <location>
        <begin position="748"/>
        <end position="769"/>
    </location>
</feature>
<name>A0A2S2DDH1_9BURK</name>